<keyword evidence="2" id="KW-0812">Transmembrane</keyword>
<keyword evidence="2" id="KW-1133">Transmembrane helix</keyword>
<gene>
    <name evidence="3" type="ORF">C7B64_22330</name>
</gene>
<feature type="transmembrane region" description="Helical" evidence="2">
    <location>
        <begin position="34"/>
        <end position="56"/>
    </location>
</feature>
<comment type="caution">
    <text evidence="3">The sequence shown here is derived from an EMBL/GenBank/DDBJ whole genome shotgun (WGS) entry which is preliminary data.</text>
</comment>
<evidence type="ECO:0000256" key="1">
    <source>
        <dbReference type="SAM" id="Coils"/>
    </source>
</evidence>
<dbReference type="Gene3D" id="3.30.70.60">
    <property type="match status" value="1"/>
</dbReference>
<evidence type="ECO:0000313" key="4">
    <source>
        <dbReference type="Proteomes" id="UP000238762"/>
    </source>
</evidence>
<keyword evidence="4" id="KW-1185">Reference proteome</keyword>
<reference evidence="3 4" key="2">
    <citation type="submission" date="2018-03" db="EMBL/GenBank/DDBJ databases">
        <title>The ancient ancestry and fast evolution of plastids.</title>
        <authorList>
            <person name="Moore K.R."/>
            <person name="Magnabosco C."/>
            <person name="Momper L."/>
            <person name="Gold D.A."/>
            <person name="Bosak T."/>
            <person name="Fournier G.P."/>
        </authorList>
    </citation>
    <scope>NUCLEOTIDE SEQUENCE [LARGE SCALE GENOMIC DNA]</scope>
    <source>
        <strain evidence="3 4">CCAP 1448/3</strain>
    </source>
</reference>
<dbReference type="RefSeq" id="WP_106291546.1">
    <property type="nucleotide sequence ID" value="NZ_CAWNTC010000219.1"/>
</dbReference>
<evidence type="ECO:0000256" key="2">
    <source>
        <dbReference type="SAM" id="Phobius"/>
    </source>
</evidence>
<dbReference type="InterPro" id="IPR014717">
    <property type="entry name" value="Transl_elong_EF1B/ribsomal_bS6"/>
</dbReference>
<keyword evidence="1" id="KW-0175">Coiled coil</keyword>
<proteinExistence type="predicted"/>
<evidence type="ECO:0000313" key="3">
    <source>
        <dbReference type="EMBL" id="PSB00661.1"/>
    </source>
</evidence>
<name>A0A2T1BXE0_9CYAN</name>
<protein>
    <submittedName>
        <fullName evidence="3">Pilus assembly protein PilO</fullName>
    </submittedName>
</protein>
<sequence>MTYGDDFPIEESEEIEVEEATYPSVFGLTLSPTVGGILIGVLGIAGAGYLLTNFLMTSWDKNQQLQTKIQQTETIIQDKQNYQQKLNEAQKQLIIVNQQKQGVLSLFSDEKSLDTLLLDLNSFIADRSGNLEKYEPDLQQDGTVVTDSSYGAGVNGKLKSKSIAIAIESNFDQLQSFLSSIEQMQALLVVKEFSTELGGEEPQKFVVGSNNRGFVDGQPKLKTSFKLQVLMPLEPAQIAASTPATPPVPNQ</sequence>
<dbReference type="EMBL" id="PVWJ01000175">
    <property type="protein sequence ID" value="PSB00661.1"/>
    <property type="molecule type" value="Genomic_DNA"/>
</dbReference>
<dbReference type="AlphaFoldDB" id="A0A2T1BXE0"/>
<reference evidence="3 4" key="1">
    <citation type="submission" date="2018-02" db="EMBL/GenBank/DDBJ databases">
        <authorList>
            <person name="Cohen D.B."/>
            <person name="Kent A.D."/>
        </authorList>
    </citation>
    <scope>NUCLEOTIDE SEQUENCE [LARGE SCALE GENOMIC DNA]</scope>
    <source>
        <strain evidence="3 4">CCAP 1448/3</strain>
    </source>
</reference>
<dbReference type="Proteomes" id="UP000238762">
    <property type="component" value="Unassembled WGS sequence"/>
</dbReference>
<dbReference type="OrthoDB" id="483469at2"/>
<accession>A0A2T1BXE0</accession>
<keyword evidence="2" id="KW-0472">Membrane</keyword>
<feature type="coiled-coil region" evidence="1">
    <location>
        <begin position="72"/>
        <end position="99"/>
    </location>
</feature>
<organism evidence="3 4">
    <name type="scientific">Merismopedia glauca CCAP 1448/3</name>
    <dbReference type="NCBI Taxonomy" id="1296344"/>
    <lineage>
        <taxon>Bacteria</taxon>
        <taxon>Bacillati</taxon>
        <taxon>Cyanobacteriota</taxon>
        <taxon>Cyanophyceae</taxon>
        <taxon>Synechococcales</taxon>
        <taxon>Merismopediaceae</taxon>
        <taxon>Merismopedia</taxon>
    </lineage>
</organism>